<dbReference type="InterPro" id="IPR004960">
    <property type="entry name" value="LipA_acyltrans"/>
</dbReference>
<dbReference type="PANTHER" id="PTHR30606">
    <property type="entry name" value="LIPID A BIOSYNTHESIS LAUROYL ACYLTRANSFERASE"/>
    <property type="match status" value="1"/>
</dbReference>
<comment type="caution">
    <text evidence="7">The sequence shown here is derived from an EMBL/GenBank/DDBJ whole genome shotgun (WGS) entry which is preliminary data.</text>
</comment>
<dbReference type="EMBL" id="JABEQL010000023">
    <property type="protein sequence ID" value="MBB2180388.1"/>
    <property type="molecule type" value="Genomic_DNA"/>
</dbReference>
<dbReference type="GO" id="GO:0009247">
    <property type="term" value="P:glycolipid biosynthetic process"/>
    <property type="evidence" value="ECO:0007669"/>
    <property type="project" value="UniProtKB-ARBA"/>
</dbReference>
<reference evidence="7 8" key="1">
    <citation type="submission" date="2020-04" db="EMBL/GenBank/DDBJ databases">
        <title>Description of novel Gluconacetobacter.</title>
        <authorList>
            <person name="Sombolestani A."/>
        </authorList>
    </citation>
    <scope>NUCLEOTIDE SEQUENCE [LARGE SCALE GENOMIC DNA]</scope>
    <source>
        <strain evidence="7 8">LMG 27725</strain>
    </source>
</reference>
<proteinExistence type="predicted"/>
<comment type="subcellular location">
    <subcellularLocation>
        <location evidence="1">Cell inner membrane</location>
    </subcellularLocation>
</comment>
<dbReference type="AlphaFoldDB" id="A0A7W4P9E6"/>
<evidence type="ECO:0000313" key="7">
    <source>
        <dbReference type="EMBL" id="MBB2180388.1"/>
    </source>
</evidence>
<dbReference type="PANTHER" id="PTHR30606:SF9">
    <property type="entry name" value="LIPID A BIOSYNTHESIS LAUROYLTRANSFERASE"/>
    <property type="match status" value="1"/>
</dbReference>
<evidence type="ECO:0000256" key="1">
    <source>
        <dbReference type="ARBA" id="ARBA00004533"/>
    </source>
</evidence>
<keyword evidence="6 7" id="KW-0012">Acyltransferase</keyword>
<dbReference type="RefSeq" id="WP_182968101.1">
    <property type="nucleotide sequence ID" value="NZ_BAABGC010000022.1"/>
</dbReference>
<evidence type="ECO:0000313" key="8">
    <source>
        <dbReference type="Proteomes" id="UP000525623"/>
    </source>
</evidence>
<gene>
    <name evidence="7" type="ORF">HLH29_14680</name>
</gene>
<name>A0A7W4P9E6_9PROT</name>
<accession>A0A7W4P9E6</accession>
<evidence type="ECO:0000256" key="5">
    <source>
        <dbReference type="ARBA" id="ARBA00023136"/>
    </source>
</evidence>
<evidence type="ECO:0000256" key="3">
    <source>
        <dbReference type="ARBA" id="ARBA00022519"/>
    </source>
</evidence>
<dbReference type="CDD" id="cd07984">
    <property type="entry name" value="LPLAT_LABLAT-like"/>
    <property type="match status" value="1"/>
</dbReference>
<evidence type="ECO:0000256" key="6">
    <source>
        <dbReference type="ARBA" id="ARBA00023315"/>
    </source>
</evidence>
<organism evidence="7 8">
    <name type="scientific">Gluconacetobacter tumulicola</name>
    <dbReference type="NCBI Taxonomy" id="1017177"/>
    <lineage>
        <taxon>Bacteria</taxon>
        <taxon>Pseudomonadati</taxon>
        <taxon>Pseudomonadota</taxon>
        <taxon>Alphaproteobacteria</taxon>
        <taxon>Acetobacterales</taxon>
        <taxon>Acetobacteraceae</taxon>
        <taxon>Gluconacetobacter</taxon>
    </lineage>
</organism>
<evidence type="ECO:0000256" key="4">
    <source>
        <dbReference type="ARBA" id="ARBA00022679"/>
    </source>
</evidence>
<keyword evidence="8" id="KW-1185">Reference proteome</keyword>
<keyword evidence="3" id="KW-0997">Cell inner membrane</keyword>
<dbReference type="GO" id="GO:0016746">
    <property type="term" value="F:acyltransferase activity"/>
    <property type="evidence" value="ECO:0007669"/>
    <property type="project" value="UniProtKB-KW"/>
</dbReference>
<dbReference type="GO" id="GO:0005886">
    <property type="term" value="C:plasma membrane"/>
    <property type="evidence" value="ECO:0007669"/>
    <property type="project" value="UniProtKB-SubCell"/>
</dbReference>
<evidence type="ECO:0000256" key="2">
    <source>
        <dbReference type="ARBA" id="ARBA00022475"/>
    </source>
</evidence>
<dbReference type="Proteomes" id="UP000525623">
    <property type="component" value="Unassembled WGS sequence"/>
</dbReference>
<keyword evidence="2" id="KW-1003">Cell membrane</keyword>
<protein>
    <submittedName>
        <fullName evidence="7">Lauroyl acyltransferase</fullName>
    </submittedName>
</protein>
<sequence>MTLMSDVGVTRSLQRLQGLALGGAIRLLQCLEPTMCSHFGAILARAIGPTLAVSHVALNNLKIAFPEMAESSRHAIMRDAWDNLGRLVAEFPHLPNLVRTQDGPGWEIVGEEFIEQAWRKGNPPLFFSAHLGNWEMILPIAGALGLPVGGVYRRTRNPVIDGLIQDIRKRAGRGSKMFPKGRHGARAIIAHLSAGGTVGFLVDQKMNDGIKIPFFGRPAWTAPAIAHFALRFDRNIVPVSVVRTGPARFRLICEPALQINLSDDQREDEISIMSAINRHLEGWIRRYPSSWLWFHRRWSKDSA</sequence>
<dbReference type="Pfam" id="PF03279">
    <property type="entry name" value="Lip_A_acyltrans"/>
    <property type="match status" value="1"/>
</dbReference>
<keyword evidence="5" id="KW-0472">Membrane</keyword>
<keyword evidence="4 7" id="KW-0808">Transferase</keyword>